<name>A0A1S3ZWQ2_TOBAC</name>
<dbReference type="PaxDb" id="4097-A0A1S3ZWQ2"/>
<accession>A0A1S3ZWQ2</accession>
<organism evidence="1">
    <name type="scientific">Nicotiana tabacum</name>
    <name type="common">Common tobacco</name>
    <dbReference type="NCBI Taxonomy" id="4097"/>
    <lineage>
        <taxon>Eukaryota</taxon>
        <taxon>Viridiplantae</taxon>
        <taxon>Streptophyta</taxon>
        <taxon>Embryophyta</taxon>
        <taxon>Tracheophyta</taxon>
        <taxon>Spermatophyta</taxon>
        <taxon>Magnoliopsida</taxon>
        <taxon>eudicotyledons</taxon>
        <taxon>Gunneridae</taxon>
        <taxon>Pentapetalae</taxon>
        <taxon>asterids</taxon>
        <taxon>lamiids</taxon>
        <taxon>Solanales</taxon>
        <taxon>Solanaceae</taxon>
        <taxon>Nicotianoideae</taxon>
        <taxon>Nicotianeae</taxon>
        <taxon>Nicotiana</taxon>
    </lineage>
</organism>
<reference evidence="1" key="1">
    <citation type="submission" date="2025-08" db="UniProtKB">
        <authorList>
            <consortium name="RefSeq"/>
        </authorList>
    </citation>
    <scope>IDENTIFICATION</scope>
</reference>
<sequence length="105" mass="11804">MSCETTKGEITLMVNTTETIQETKFYMIDGDMRYNALFGRPWIHNMRALPTTLHRAFKFPMPRGIKPVYGEQPAAKEMFLIDEVIIISALSTSQGSSSVAKGETK</sequence>
<gene>
    <name evidence="1" type="primary">LOC107791346</name>
</gene>
<dbReference type="KEGG" id="nta:107791346"/>
<dbReference type="OrthoDB" id="1738169at2759"/>
<proteinExistence type="predicted"/>
<dbReference type="PANTHER" id="PTHR33240">
    <property type="entry name" value="OS08G0508500 PROTEIN"/>
    <property type="match status" value="1"/>
</dbReference>
<dbReference type="RefSeq" id="XP_016468875.1">
    <property type="nucleotide sequence ID" value="XM_016613389.1"/>
</dbReference>
<dbReference type="PANTHER" id="PTHR33240:SF8">
    <property type="entry name" value="OS03G0439900 PROTEIN"/>
    <property type="match status" value="1"/>
</dbReference>
<dbReference type="OMA" id="ITHAYSC"/>
<dbReference type="AlphaFoldDB" id="A0A1S3ZWQ2"/>
<evidence type="ECO:0000313" key="1">
    <source>
        <dbReference type="RefSeq" id="XP_016468875.1"/>
    </source>
</evidence>
<protein>
    <submittedName>
        <fullName evidence="1">Uncharacterized protein</fullName>
    </submittedName>
</protein>